<organism evidence="2 3">
    <name type="scientific">Tissierella creatinophila DSM 6911</name>
    <dbReference type="NCBI Taxonomy" id="1123403"/>
    <lineage>
        <taxon>Bacteria</taxon>
        <taxon>Bacillati</taxon>
        <taxon>Bacillota</taxon>
        <taxon>Tissierellia</taxon>
        <taxon>Tissierellales</taxon>
        <taxon>Tissierellaceae</taxon>
        <taxon>Tissierella</taxon>
    </lineage>
</organism>
<dbReference type="InterPro" id="IPR023286">
    <property type="entry name" value="ABATE_dom_sf"/>
</dbReference>
<dbReference type="Pfam" id="PF11706">
    <property type="entry name" value="zf-CGNR"/>
    <property type="match status" value="1"/>
</dbReference>
<name>A0A1U7M2M1_TISCR</name>
<dbReference type="Proteomes" id="UP000186112">
    <property type="component" value="Unassembled WGS sequence"/>
</dbReference>
<proteinExistence type="predicted"/>
<dbReference type="EMBL" id="LTDM01000065">
    <property type="protein sequence ID" value="OLS01557.1"/>
    <property type="molecule type" value="Genomic_DNA"/>
</dbReference>
<dbReference type="RefSeq" id="WP_075728356.1">
    <property type="nucleotide sequence ID" value="NZ_LTDM01000065.1"/>
</dbReference>
<dbReference type="AlphaFoldDB" id="A0A1U7M2M1"/>
<dbReference type="InterPro" id="IPR021005">
    <property type="entry name" value="Znf_CGNR"/>
</dbReference>
<evidence type="ECO:0000259" key="1">
    <source>
        <dbReference type="Pfam" id="PF11706"/>
    </source>
</evidence>
<evidence type="ECO:0000313" key="2">
    <source>
        <dbReference type="EMBL" id="OLS01557.1"/>
    </source>
</evidence>
<protein>
    <submittedName>
        <fullName evidence="2">CGNR zinc finger</fullName>
    </submittedName>
</protein>
<accession>A0A1U7M2M1</accession>
<reference evidence="2 3" key="1">
    <citation type="submission" date="2016-02" db="EMBL/GenBank/DDBJ databases">
        <title>Genome sequence of Tissierella creatinophila DSM 6911.</title>
        <authorList>
            <person name="Poehlein A."/>
            <person name="Daniel R."/>
        </authorList>
    </citation>
    <scope>NUCLEOTIDE SEQUENCE [LARGE SCALE GENOMIC DNA]</scope>
    <source>
        <strain evidence="2 3">DSM 6911</strain>
    </source>
</reference>
<dbReference type="SUPFAM" id="SSF160904">
    <property type="entry name" value="Jann2411-like"/>
    <property type="match status" value="1"/>
</dbReference>
<evidence type="ECO:0000313" key="3">
    <source>
        <dbReference type="Proteomes" id="UP000186112"/>
    </source>
</evidence>
<gene>
    <name evidence="2" type="ORF">TICRE_23810</name>
</gene>
<feature type="domain" description="Zinc finger CGNR" evidence="1">
    <location>
        <begin position="361"/>
        <end position="400"/>
    </location>
</feature>
<keyword evidence="3" id="KW-1185">Reference proteome</keyword>
<dbReference type="Gene3D" id="1.10.3300.10">
    <property type="entry name" value="Jann2411-like domain"/>
    <property type="match status" value="1"/>
</dbReference>
<comment type="caution">
    <text evidence="2">The sequence shown here is derived from an EMBL/GenBank/DDBJ whole genome shotgun (WGS) entry which is preliminary data.</text>
</comment>
<dbReference type="OrthoDB" id="1846498at2"/>
<sequence length="407" mass="46672">MSEIENIALENENFFNLGNDYFSLKGYRCFTGVDVVNLSPGEMRRTLKIQSDEQNELHYAFSGSNGLCRTTPMGSVRKENLLSALISLPNEVDSIRSFFEENGFFFPVSKTEYEEVDLYSLTEVVNHIKATVLLMSEIEEPNRSYEKILYLTLYLLLSERVSFKLNSMSKPYSTCYNGFIKTLEKASSVPEIDGTKEGFESETYIITDSVYKPTYDLNIEEYQDIISGSSLTNRYPGINDLRYKDIVYLYRNAPNETPAARITIDFLFHLMRKVGVVSKVTYENGIEFYDEPAIENFDDNLKQVLIVVAKIVLNEEINSNLSGIVPRFVASKMEPSWKATNLLSALYFSIFYMRPGSEIYRECANPACNNHFLIKTSNGRKKYCSPNCRNATAQRNHRKKVKKMAQK</sequence>